<dbReference type="PANTHER" id="PTHR43649:SF12">
    <property type="entry name" value="DIACETYLCHITOBIOSE BINDING PROTEIN DASA"/>
    <property type="match status" value="1"/>
</dbReference>
<dbReference type="Gene3D" id="3.40.190.10">
    <property type="entry name" value="Periplasmic binding protein-like II"/>
    <property type="match status" value="1"/>
</dbReference>
<evidence type="ECO:0000313" key="1">
    <source>
        <dbReference type="EMBL" id="PJF46552.1"/>
    </source>
</evidence>
<accession>A0A2M8Q9T1</accession>
<organism evidence="1 2">
    <name type="scientific">Candidatus Thermofonsia Clade 3 bacterium</name>
    <dbReference type="NCBI Taxonomy" id="2364212"/>
    <lineage>
        <taxon>Bacteria</taxon>
        <taxon>Bacillati</taxon>
        <taxon>Chloroflexota</taxon>
        <taxon>Candidatus Thermofontia</taxon>
        <taxon>Candidatus Thermofonsia Clade 3</taxon>
    </lineage>
</organism>
<proteinExistence type="predicted"/>
<dbReference type="Proteomes" id="UP000230790">
    <property type="component" value="Unassembled WGS sequence"/>
</dbReference>
<dbReference type="AlphaFoldDB" id="A0A2M8Q9T1"/>
<protein>
    <recommendedName>
        <fullName evidence="3">Sugar ABC transporter substrate-binding protein</fullName>
    </recommendedName>
</protein>
<evidence type="ECO:0000313" key="2">
    <source>
        <dbReference type="Proteomes" id="UP000230790"/>
    </source>
</evidence>
<dbReference type="PANTHER" id="PTHR43649">
    <property type="entry name" value="ARABINOSE-BINDING PROTEIN-RELATED"/>
    <property type="match status" value="1"/>
</dbReference>
<reference evidence="1 2" key="1">
    <citation type="submission" date="2017-11" db="EMBL/GenBank/DDBJ databases">
        <title>Evolution of Phototrophy in the Chloroflexi Phylum Driven by Horizontal Gene Transfer.</title>
        <authorList>
            <person name="Ward L.M."/>
            <person name="Hemp J."/>
            <person name="Shih P.M."/>
            <person name="Mcglynn S.E."/>
            <person name="Fischer W."/>
        </authorList>
    </citation>
    <scope>NUCLEOTIDE SEQUENCE [LARGE SCALE GENOMIC DNA]</scope>
    <source>
        <strain evidence="1">JP3_7</strain>
    </source>
</reference>
<dbReference type="InterPro" id="IPR006059">
    <property type="entry name" value="SBP"/>
</dbReference>
<dbReference type="InterPro" id="IPR050490">
    <property type="entry name" value="Bact_solute-bd_prot1"/>
</dbReference>
<sequence>MRNGKRYLIPLQRAAMLMFYARKPFEEAGLEFPTDDWTFDQFMELATKLTNPEKKMYGLQANGNWFRDIGWIRLTGKQEFDQLYDPKKAMFNQPEIVDIVQKMASDVYYKMKIAPTPADLQGGANTIQTGNVAMKYEGPWFFPALNSPQLREDKKNVPFDIVLMPKIGEGKRRHRGWTEGVALLKGDQLQAAWDFASFMAGEEGNKIYSQITGRIPNTSALIENFWLPVVTERFEVKNGKALLEAFNLSEVDVVGGIPRSKMWSEVVKPVGWDPLIGGSATAAEVLPKVDAGLQAMLDEYWKSKQ</sequence>
<name>A0A2M8Q9T1_9CHLR</name>
<gene>
    <name evidence="1" type="ORF">CUN48_13225</name>
</gene>
<dbReference type="Pfam" id="PF13416">
    <property type="entry name" value="SBP_bac_8"/>
    <property type="match status" value="1"/>
</dbReference>
<dbReference type="SUPFAM" id="SSF53850">
    <property type="entry name" value="Periplasmic binding protein-like II"/>
    <property type="match status" value="1"/>
</dbReference>
<comment type="caution">
    <text evidence="1">The sequence shown here is derived from an EMBL/GenBank/DDBJ whole genome shotgun (WGS) entry which is preliminary data.</text>
</comment>
<evidence type="ECO:0008006" key="3">
    <source>
        <dbReference type="Google" id="ProtNLM"/>
    </source>
</evidence>
<dbReference type="EMBL" id="PGTN01000147">
    <property type="protein sequence ID" value="PJF46552.1"/>
    <property type="molecule type" value="Genomic_DNA"/>
</dbReference>